<evidence type="ECO:0000313" key="2">
    <source>
        <dbReference type="Proteomes" id="UP000092460"/>
    </source>
</evidence>
<protein>
    <submittedName>
        <fullName evidence="1">Uncharacterized protein</fullName>
    </submittedName>
</protein>
<sequence length="688" mass="79418">MLTRIKNEIPDFIIEYLVYSDIFVDYSKQKTCLVLTKNLKFFEYKQKQLVASIDLGHTCLHKVLNKLKNYTGPKCKRLKGSASDEPTSSTQTPSYSLMDGISFDEYEGVLSFRLVHGPIKYCPVLEIKFENGRLLKTDFQESVKRNTANEFVEQHLNDSEFKQLMDNIRSAKTELQLHQSITGRTFRQLHNKLTFGVPYIRSLKLEEKQLLSRCGDIWKRFTLHDHLVIGVPVVNQSSPPYLTILRNLQPLIQFEPSESRILHCEYRLYQLKRTFEELDSIEAFLETEDVQLQANVWLPEQHLQLLPDSFAILLIKFQLSDIINLNRCPLILTYEIVKDFPLTPHEDNSKETYPLQLVLDTLDFYRILNEQRQKYEISFNTKTLNQDFLAIAMTSMETVLTFTFCNQYDLDTFSRLIKEKYDFDSCPNDRREHEMKTDHDEEEAEAKTSLSTASIFYNRKPQSLWFGCLVLYHCSPTRTDKSNHLETVWKFYHIHVEKAVMFLKLLFTDLVNGNCNILKVERSPEQVPKNSLMEFENALRLELDALRNFLSAKAEEFSNTQLQLSKNFFKLQLHTDLVLQNVNAEAPEPLLLTPVVAVTNKIGSGLVRFGKVAARRYGLSIFGFSKIALFVVELGFMSFSGFISFSVFSDFFSLSPLLPPLPSPPLPPFCMSSSLPLSFSSSSGSNSH</sequence>
<reference evidence="2" key="1">
    <citation type="submission" date="2015-01" db="EMBL/GenBank/DDBJ databases">
        <authorList>
            <person name="Aksoy S."/>
            <person name="Warren W."/>
            <person name="Wilson R.K."/>
        </authorList>
    </citation>
    <scope>NUCLEOTIDE SEQUENCE [LARGE SCALE GENOMIC DNA]</scope>
    <source>
        <strain evidence="2">IAEA</strain>
    </source>
</reference>
<proteinExistence type="predicted"/>
<reference evidence="1" key="2">
    <citation type="submission" date="2020-05" db="UniProtKB">
        <authorList>
            <consortium name="EnsemblMetazoa"/>
        </authorList>
    </citation>
    <scope>IDENTIFICATION</scope>
    <source>
        <strain evidence="1">IAEA</strain>
    </source>
</reference>
<accession>A0A1B0C3A5</accession>
<name>A0A1B0C3A5_9MUSC</name>
<dbReference type="EMBL" id="JXJN01024882">
    <property type="status" value="NOT_ANNOTATED_CDS"/>
    <property type="molecule type" value="Genomic_DNA"/>
</dbReference>
<organism evidence="1 2">
    <name type="scientific">Glossina palpalis gambiensis</name>
    <dbReference type="NCBI Taxonomy" id="67801"/>
    <lineage>
        <taxon>Eukaryota</taxon>
        <taxon>Metazoa</taxon>
        <taxon>Ecdysozoa</taxon>
        <taxon>Arthropoda</taxon>
        <taxon>Hexapoda</taxon>
        <taxon>Insecta</taxon>
        <taxon>Pterygota</taxon>
        <taxon>Neoptera</taxon>
        <taxon>Endopterygota</taxon>
        <taxon>Diptera</taxon>
        <taxon>Brachycera</taxon>
        <taxon>Muscomorpha</taxon>
        <taxon>Hippoboscoidea</taxon>
        <taxon>Glossinidae</taxon>
        <taxon>Glossina</taxon>
    </lineage>
</organism>
<dbReference type="VEuPathDB" id="VectorBase:GPPI047929"/>
<evidence type="ECO:0000313" key="1">
    <source>
        <dbReference type="EnsemblMetazoa" id="GPPI047929-PA"/>
    </source>
</evidence>
<keyword evidence="2" id="KW-1185">Reference proteome</keyword>
<dbReference type="Proteomes" id="UP000092460">
    <property type="component" value="Unassembled WGS sequence"/>
</dbReference>
<dbReference type="EnsemblMetazoa" id="GPPI047929-RA">
    <property type="protein sequence ID" value="GPPI047929-PA"/>
    <property type="gene ID" value="GPPI047929"/>
</dbReference>
<dbReference type="AlphaFoldDB" id="A0A1B0C3A5"/>